<dbReference type="NCBIfam" id="NF010404">
    <property type="entry name" value="PRK13830.1"/>
    <property type="match status" value="1"/>
</dbReference>
<dbReference type="EMBL" id="CP038019">
    <property type="protein sequence ID" value="QED93010.1"/>
    <property type="molecule type" value="Genomic_DNA"/>
</dbReference>
<comment type="similarity">
    <text evidence="1">Belongs to the TrbE/VirB4 family.</text>
</comment>
<organism evidence="5 6">
    <name type="scientific">Eikenella exigua</name>
    <dbReference type="NCBI Taxonomy" id="2528037"/>
    <lineage>
        <taxon>Bacteria</taxon>
        <taxon>Pseudomonadati</taxon>
        <taxon>Pseudomonadota</taxon>
        <taxon>Betaproteobacteria</taxon>
        <taxon>Neisseriales</taxon>
        <taxon>Neisseriaceae</taxon>
        <taxon>Eikenella</taxon>
    </lineage>
</organism>
<dbReference type="SMART" id="SM00382">
    <property type="entry name" value="AAA"/>
    <property type="match status" value="1"/>
</dbReference>
<dbReference type="InterPro" id="IPR004346">
    <property type="entry name" value="CagE_TrbE_VirB"/>
</dbReference>
<dbReference type="AlphaFoldDB" id="A0AAX1FA96"/>
<dbReference type="PANTHER" id="PTHR30121">
    <property type="entry name" value="UNCHARACTERIZED PROTEIN YJGR-RELATED"/>
    <property type="match status" value="1"/>
</dbReference>
<evidence type="ECO:0000256" key="2">
    <source>
        <dbReference type="ARBA" id="ARBA00022741"/>
    </source>
</evidence>
<keyword evidence="6" id="KW-1185">Reference proteome</keyword>
<evidence type="ECO:0000313" key="6">
    <source>
        <dbReference type="Proteomes" id="UP000326695"/>
    </source>
</evidence>
<dbReference type="Proteomes" id="UP000326695">
    <property type="component" value="Plasmid unnamed1"/>
</dbReference>
<protein>
    <submittedName>
        <fullName evidence="5">VirB4 family type IV secretion/conjugal transfer ATPase</fullName>
    </submittedName>
</protein>
<keyword evidence="2" id="KW-0547">Nucleotide-binding</keyword>
<dbReference type="InterPro" id="IPR018145">
    <property type="entry name" value="CagE_TrbE_VirB_cntrl_dom"/>
</dbReference>
<feature type="domain" description="AAA+ ATPase" evidence="4">
    <location>
        <begin position="487"/>
        <end position="738"/>
    </location>
</feature>
<evidence type="ECO:0000256" key="3">
    <source>
        <dbReference type="ARBA" id="ARBA00022840"/>
    </source>
</evidence>
<name>A0AAX1FA96_9NEIS</name>
<evidence type="ECO:0000256" key="1">
    <source>
        <dbReference type="ARBA" id="ARBA00006512"/>
    </source>
</evidence>
<dbReference type="PANTHER" id="PTHR30121:SF12">
    <property type="entry name" value="TYPE IV SECRETION SYSTEM PROTEIN CAGE"/>
    <property type="match status" value="1"/>
</dbReference>
<dbReference type="SUPFAM" id="SSF52540">
    <property type="entry name" value="P-loop containing nucleoside triphosphate hydrolases"/>
    <property type="match status" value="1"/>
</dbReference>
<gene>
    <name evidence="5" type="ORF">EZJ17_10125</name>
</gene>
<evidence type="ECO:0000259" key="4">
    <source>
        <dbReference type="SMART" id="SM00382"/>
    </source>
</evidence>
<dbReference type="NCBIfam" id="TIGR00929">
    <property type="entry name" value="VirB4_CagE"/>
    <property type="match status" value="1"/>
</dbReference>
<dbReference type="KEGG" id="eex:EZJ17_10125"/>
<dbReference type="RefSeq" id="WP_151086631.1">
    <property type="nucleotide sequence ID" value="NZ_CP038019.1"/>
</dbReference>
<dbReference type="GO" id="GO:0005524">
    <property type="term" value="F:ATP binding"/>
    <property type="evidence" value="ECO:0007669"/>
    <property type="project" value="UniProtKB-KW"/>
</dbReference>
<reference evidence="6" key="1">
    <citation type="journal article" date="2019" name="J. Anim. Genet.">
        <title>Description and whole genome sequencing of Eikenella exigua sp. nov., isolated from brain abscess and blood.</title>
        <authorList>
            <person name="Stormo K.A."/>
            <person name="Nygaard R.M."/>
            <person name="Bruvold T.S."/>
            <person name="Dimmen G."/>
            <person name="Lindemann P.C."/>
            <person name="Jordal S."/>
            <person name="Kommedal O."/>
        </authorList>
    </citation>
    <scope>NUCLEOTIDE SEQUENCE [LARGE SCALE GENOMIC DNA]</scope>
    <source>
        <strain evidence="6">PXX</strain>
        <plasmid evidence="6">unnamed1</plasmid>
    </source>
</reference>
<sequence length="845" mass="94992">MIYLLLLSICAVGLILLVSLFIRVRAVTSAMQLKQHRSTEEGLADLLNYAAVIDDGVILGKNGSLMAAWIYRGKDLGSSTPAEREDVSKRINKAIAGLGNGWMLHIDAARRPAPGYTEAGANFFPNTVAKAIDEERRQLFQSIGTLYEGYFVIVATYFPPLLAEKKVAELMFDDDSIESSKRAQQDRTLAHFKQACETIESNLSIPLELIRLKSHRVVQEDGSEITQDDFLRWIQFCVTGRNHPINLPAAPMYIDSLVGGQELYGGVVPMIGGKYIQTVAIDGFAMESYPGILARLAELPIEYRWSNRFIFLDQHQAIAHLEKFRKKWRQKVRGFFDQVFNTHSGAIDQDALMMVDDAEDALAETKSGLVGQGYYTSVIVLMHEDRKRLEEMARQTEKEINTLGFSARIETINTMEAWLGSLPGHGVENVRRPLLNTLNLADMIPTSTIWTGQEYNPCPFYPPKSPPLMQVVTAGSSPFRLNLHVGDVGHTLIFGPIGAGKSTLLATLAAQAQRYRGMRVYSFDKGRSLEALTKACGGAHFSIGDRDTTLQFAPLQLIRDPQNHAWAADWIESIMILNDVQVTPQRRNEIEAAIRNNAAEQSYSLSDFSNTIQDAQVREALKSYTVDGSMGYLLDAENDNLELSSFSCFEIEELMSLNDKFRLPIMFYLFRRIELSLTGAPAFMFLDEAWIMLGHDLFKEKIREWLKVFRKKNCAVVLATQSLSDASKSGILDVLNESCLTKIYLPNPFARDEDATILYKRMGLNERQIEIIATAIPKRQYYYTSPQGRRLFELALGPLSLAFVGVSDGDTLALMYKFIDQFGDDWVNQWLISRGIDINQYATPY</sequence>
<proteinExistence type="inferred from homology"/>
<dbReference type="InterPro" id="IPR003593">
    <property type="entry name" value="AAA+_ATPase"/>
</dbReference>
<keyword evidence="5" id="KW-0614">Plasmid</keyword>
<dbReference type="Pfam" id="PF03135">
    <property type="entry name" value="CagE_TrbE_VirB"/>
    <property type="match status" value="1"/>
</dbReference>
<dbReference type="NCBIfam" id="NF010466">
    <property type="entry name" value="PRK13891.1"/>
    <property type="match status" value="1"/>
</dbReference>
<dbReference type="InterPro" id="IPR027417">
    <property type="entry name" value="P-loop_NTPase"/>
</dbReference>
<dbReference type="Gene3D" id="3.40.50.300">
    <property type="entry name" value="P-loop containing nucleotide triphosphate hydrolases"/>
    <property type="match status" value="1"/>
</dbReference>
<keyword evidence="3" id="KW-0067">ATP-binding</keyword>
<accession>A0AAX1FA96</accession>
<evidence type="ECO:0000313" key="5">
    <source>
        <dbReference type="EMBL" id="QED93010.1"/>
    </source>
</evidence>
<dbReference type="InterPro" id="IPR051162">
    <property type="entry name" value="T4SS_component"/>
</dbReference>
<geneLocation type="plasmid" evidence="5 6">
    <name>unnamed1</name>
</geneLocation>